<reference evidence="1 2" key="1">
    <citation type="submission" date="2016-10" db="EMBL/GenBank/DDBJ databases">
        <authorList>
            <person name="de Groot N.N."/>
        </authorList>
    </citation>
    <scope>NUCLEOTIDE SEQUENCE [LARGE SCALE GENOMIC DNA]</scope>
    <source>
        <strain evidence="1 2">NE2</strain>
    </source>
</reference>
<dbReference type="EMBL" id="FOSN01000003">
    <property type="protein sequence ID" value="SFK19472.1"/>
    <property type="molecule type" value="Genomic_DNA"/>
</dbReference>
<dbReference type="STRING" id="1612308.SAMN05444581_103175"/>
<dbReference type="Proteomes" id="UP000198755">
    <property type="component" value="Unassembled WGS sequence"/>
</dbReference>
<sequence>MRRSGIFIIAGLLLVSVALAGCDKCGEPVKFNTPGLPNTCYAVPHEK</sequence>
<accession>A0A1I3XIW8</accession>
<evidence type="ECO:0008006" key="3">
    <source>
        <dbReference type="Google" id="ProtNLM"/>
    </source>
</evidence>
<evidence type="ECO:0000313" key="1">
    <source>
        <dbReference type="EMBL" id="SFK19472.1"/>
    </source>
</evidence>
<protein>
    <recommendedName>
        <fullName evidence="3">Lipoprotein</fullName>
    </recommendedName>
</protein>
<gene>
    <name evidence="1" type="ORF">SAMN05444581_103175</name>
</gene>
<dbReference type="AlphaFoldDB" id="A0A1I3XIW8"/>
<organism evidence="1 2">
    <name type="scientific">Methylocapsa palsarum</name>
    <dbReference type="NCBI Taxonomy" id="1612308"/>
    <lineage>
        <taxon>Bacteria</taxon>
        <taxon>Pseudomonadati</taxon>
        <taxon>Pseudomonadota</taxon>
        <taxon>Alphaproteobacteria</taxon>
        <taxon>Hyphomicrobiales</taxon>
        <taxon>Beijerinckiaceae</taxon>
        <taxon>Methylocapsa</taxon>
    </lineage>
</organism>
<dbReference type="RefSeq" id="WP_175492509.1">
    <property type="nucleotide sequence ID" value="NZ_FOSN01000003.1"/>
</dbReference>
<keyword evidence="2" id="KW-1185">Reference proteome</keyword>
<proteinExistence type="predicted"/>
<dbReference type="PROSITE" id="PS51257">
    <property type="entry name" value="PROKAR_LIPOPROTEIN"/>
    <property type="match status" value="1"/>
</dbReference>
<name>A0A1I3XIW8_9HYPH</name>
<evidence type="ECO:0000313" key="2">
    <source>
        <dbReference type="Proteomes" id="UP000198755"/>
    </source>
</evidence>